<feature type="domain" description="Myb/SANT-like DNA-binding" evidence="6">
    <location>
        <begin position="2"/>
        <end position="76"/>
    </location>
</feature>
<evidence type="ECO:0000256" key="5">
    <source>
        <dbReference type="ARBA" id="ARBA00025466"/>
    </source>
</evidence>
<evidence type="ECO:0000256" key="2">
    <source>
        <dbReference type="ARBA" id="ARBA00016807"/>
    </source>
</evidence>
<evidence type="ECO:0000313" key="8">
    <source>
        <dbReference type="Proteomes" id="UP001162156"/>
    </source>
</evidence>
<dbReference type="InterPro" id="IPR028002">
    <property type="entry name" value="Myb_DNA-bind_5"/>
</dbReference>
<evidence type="ECO:0000259" key="6">
    <source>
        <dbReference type="Pfam" id="PF13873"/>
    </source>
</evidence>
<keyword evidence="4" id="KW-0804">Transcription</keyword>
<comment type="subunit">
    <text evidence="1">Self-associates forming complexes of several hundred monomers.</text>
</comment>
<evidence type="ECO:0000256" key="3">
    <source>
        <dbReference type="ARBA" id="ARBA00023015"/>
    </source>
</evidence>
<name>A0AAV8WY25_9CUCU</name>
<accession>A0AAV8WY25</accession>
<dbReference type="PANTHER" id="PTHR23098:SF16">
    <property type="entry name" value="REGULATORY PROTEIN ZESTE"/>
    <property type="match status" value="1"/>
</dbReference>
<sequence>MRVTNDHWNVLIQFAENHNEIITNRFHGLNGRQSCSKLWTDLTEQLNALGYGEKTTEEWKKTLADWKCKTKSKAAKIRQNQRQTGGGVPQNIVILSHNEERLLALMGTTALEGDSEMEYGIKRTISCSSSNIQNKSFTNQSGKKSKVCVNKENNQPKKAEISNEINYYEIPAMDLNNSNIVDLVDHNYNLQLDQPVNDIEVQSEVQATSSNIGASKSLPRRKQNDSLSSQLKLMNDETLNVLRSIQESIASIAGDIKRIANAQENKK</sequence>
<dbReference type="GO" id="GO:0005634">
    <property type="term" value="C:nucleus"/>
    <property type="evidence" value="ECO:0007669"/>
    <property type="project" value="TreeGrafter"/>
</dbReference>
<dbReference type="EMBL" id="JANEYF010004457">
    <property type="protein sequence ID" value="KAJ8931140.1"/>
    <property type="molecule type" value="Genomic_DNA"/>
</dbReference>
<reference evidence="7" key="1">
    <citation type="journal article" date="2023" name="Insect Mol. Biol.">
        <title>Genome sequencing provides insights into the evolution of gene families encoding plant cell wall-degrading enzymes in longhorned beetles.</title>
        <authorList>
            <person name="Shin N.R."/>
            <person name="Okamura Y."/>
            <person name="Kirsch R."/>
            <person name="Pauchet Y."/>
        </authorList>
    </citation>
    <scope>NUCLEOTIDE SEQUENCE</scope>
    <source>
        <strain evidence="7">RBIC_L_NR</strain>
    </source>
</reference>
<dbReference type="Proteomes" id="UP001162156">
    <property type="component" value="Unassembled WGS sequence"/>
</dbReference>
<organism evidence="7 8">
    <name type="scientific">Rhamnusium bicolor</name>
    <dbReference type="NCBI Taxonomy" id="1586634"/>
    <lineage>
        <taxon>Eukaryota</taxon>
        <taxon>Metazoa</taxon>
        <taxon>Ecdysozoa</taxon>
        <taxon>Arthropoda</taxon>
        <taxon>Hexapoda</taxon>
        <taxon>Insecta</taxon>
        <taxon>Pterygota</taxon>
        <taxon>Neoptera</taxon>
        <taxon>Endopterygota</taxon>
        <taxon>Coleoptera</taxon>
        <taxon>Polyphaga</taxon>
        <taxon>Cucujiformia</taxon>
        <taxon>Chrysomeloidea</taxon>
        <taxon>Cerambycidae</taxon>
        <taxon>Lepturinae</taxon>
        <taxon>Rhagiini</taxon>
        <taxon>Rhamnusium</taxon>
    </lineage>
</organism>
<proteinExistence type="predicted"/>
<comment type="function">
    <text evidence="5">Involved in transvection phenomena (= synapsis-dependent gene expression), where the synaptic pairing of chromosomes carrying genes with which zeste interacts influences the expression of these genes. Zeste binds to DNA and stimulates transcription from a nearby promoter.</text>
</comment>
<keyword evidence="3" id="KW-0805">Transcription regulation</keyword>
<evidence type="ECO:0000256" key="1">
    <source>
        <dbReference type="ARBA" id="ARBA00011764"/>
    </source>
</evidence>
<gene>
    <name evidence="7" type="ORF">NQ314_015994</name>
</gene>
<dbReference type="PANTHER" id="PTHR23098">
    <property type="entry name" value="AGAP001331-PA-RELATED"/>
    <property type="match status" value="1"/>
</dbReference>
<comment type="caution">
    <text evidence="7">The sequence shown here is derived from an EMBL/GenBank/DDBJ whole genome shotgun (WGS) entry which is preliminary data.</text>
</comment>
<keyword evidence="8" id="KW-1185">Reference proteome</keyword>
<dbReference type="AlphaFoldDB" id="A0AAV8WY25"/>
<dbReference type="Pfam" id="PF13873">
    <property type="entry name" value="Myb_DNA-bind_5"/>
    <property type="match status" value="1"/>
</dbReference>
<protein>
    <recommendedName>
        <fullName evidence="2">Regulatory protein zeste</fullName>
    </recommendedName>
</protein>
<evidence type="ECO:0000313" key="7">
    <source>
        <dbReference type="EMBL" id="KAJ8931140.1"/>
    </source>
</evidence>
<evidence type="ECO:0000256" key="4">
    <source>
        <dbReference type="ARBA" id="ARBA00023163"/>
    </source>
</evidence>